<accession>A0A8E2ES56</accession>
<dbReference type="PANTHER" id="PTHR28208:SF1">
    <property type="entry name" value="FILAMENT ORGANIZATION PROTEIN APP1-LIKE, PUTATIVE (AFU_ORTHOLOGUE AFUA_1G06650)-RELATED"/>
    <property type="match status" value="1"/>
</dbReference>
<dbReference type="OrthoDB" id="414243at2759"/>
<name>A0A8E2ES56_9PEZI</name>
<evidence type="ECO:0000256" key="1">
    <source>
        <dbReference type="SAM" id="MobiDB-lite"/>
    </source>
</evidence>
<feature type="domain" description="Phosphatidate phosphatase APP1 catalytic" evidence="2">
    <location>
        <begin position="209"/>
        <end position="361"/>
    </location>
</feature>
<dbReference type="PANTHER" id="PTHR28208">
    <property type="entry name" value="PHOSPHATIDATE PHOSPHATASE APP1"/>
    <property type="match status" value="1"/>
</dbReference>
<protein>
    <recommendedName>
        <fullName evidence="2">Phosphatidate phosphatase APP1 catalytic domain-containing protein</fullName>
    </recommendedName>
</protein>
<evidence type="ECO:0000259" key="2">
    <source>
        <dbReference type="Pfam" id="PF09949"/>
    </source>
</evidence>
<dbReference type="InterPro" id="IPR019236">
    <property type="entry name" value="APP1_cat"/>
</dbReference>
<reference evidence="3 4" key="1">
    <citation type="journal article" date="2016" name="Nat. Commun.">
        <title>Ectomycorrhizal ecology is imprinted in the genome of the dominant symbiotic fungus Cenococcum geophilum.</title>
        <authorList>
            <consortium name="DOE Joint Genome Institute"/>
            <person name="Peter M."/>
            <person name="Kohler A."/>
            <person name="Ohm R.A."/>
            <person name="Kuo A."/>
            <person name="Krutzmann J."/>
            <person name="Morin E."/>
            <person name="Arend M."/>
            <person name="Barry K.W."/>
            <person name="Binder M."/>
            <person name="Choi C."/>
            <person name="Clum A."/>
            <person name="Copeland A."/>
            <person name="Grisel N."/>
            <person name="Haridas S."/>
            <person name="Kipfer T."/>
            <person name="LaButti K."/>
            <person name="Lindquist E."/>
            <person name="Lipzen A."/>
            <person name="Maire R."/>
            <person name="Meier B."/>
            <person name="Mihaltcheva S."/>
            <person name="Molinier V."/>
            <person name="Murat C."/>
            <person name="Poggeler S."/>
            <person name="Quandt C.A."/>
            <person name="Sperisen C."/>
            <person name="Tritt A."/>
            <person name="Tisserant E."/>
            <person name="Crous P.W."/>
            <person name="Henrissat B."/>
            <person name="Nehls U."/>
            <person name="Egli S."/>
            <person name="Spatafora J.W."/>
            <person name="Grigoriev I.V."/>
            <person name="Martin F.M."/>
        </authorList>
    </citation>
    <scope>NUCLEOTIDE SEQUENCE [LARGE SCALE GENOMIC DNA]</scope>
    <source>
        <strain evidence="3 4">CBS 207.34</strain>
    </source>
</reference>
<evidence type="ECO:0000313" key="4">
    <source>
        <dbReference type="Proteomes" id="UP000250140"/>
    </source>
</evidence>
<keyword evidence="4" id="KW-1185">Reference proteome</keyword>
<dbReference type="Proteomes" id="UP000250140">
    <property type="component" value="Unassembled WGS sequence"/>
</dbReference>
<sequence>MNHESAAAMAAQARQRMQEDEEDRETRSIGKFSDFENTMPYLNNRFNCSLKDNLSSYLGSRNPFYKTVDPENNIVWLFDNTAYQPENGNGAWKAEFVAAYFLKDSGKDTSEVVAYISEKIGLAQGDKAEATIAKRLQPLLDAVLPAHAVNVDIVDKDVMRLGPSGRDGISSDELGLPAGDYTDGQNLLSHAVGADVTVSNTTFATPTGWAVISDIDDTIKKTLTSTPVGILQTTFAEDPEPIAGMPEFYKYMSQKLDTPPFWYLSASPYNLYPFLHDFRSTYYPTGTLVLREASWMNLAGLLTNLTQGTQAYKTDRMEKIHRWFPRRKFVCIGDSTQTDPESYGQLYRKYPGWIGAIFIRKVTGVAEMDESKKNSPERFEKAFKDVPQEVWYVFENPSELYEKIDKLVTS</sequence>
<dbReference type="AlphaFoldDB" id="A0A8E2ES56"/>
<feature type="compositionally biased region" description="Low complexity" evidence="1">
    <location>
        <begin position="1"/>
        <end position="15"/>
    </location>
</feature>
<dbReference type="Pfam" id="PF09949">
    <property type="entry name" value="APP1_cat"/>
    <property type="match status" value="1"/>
</dbReference>
<dbReference type="EMBL" id="KV750664">
    <property type="protein sequence ID" value="OCL03871.1"/>
    <property type="molecule type" value="Genomic_DNA"/>
</dbReference>
<proteinExistence type="predicted"/>
<feature type="region of interest" description="Disordered" evidence="1">
    <location>
        <begin position="1"/>
        <end position="27"/>
    </location>
</feature>
<dbReference type="GO" id="GO:0030479">
    <property type="term" value="C:actin cortical patch"/>
    <property type="evidence" value="ECO:0007669"/>
    <property type="project" value="TreeGrafter"/>
</dbReference>
<dbReference type="InterPro" id="IPR052935">
    <property type="entry name" value="Mg2+_PAP"/>
</dbReference>
<evidence type="ECO:0000313" key="3">
    <source>
        <dbReference type="EMBL" id="OCL03871.1"/>
    </source>
</evidence>
<dbReference type="GO" id="GO:0008195">
    <property type="term" value="F:phosphatidate phosphatase activity"/>
    <property type="evidence" value="ECO:0007669"/>
    <property type="project" value="InterPro"/>
</dbReference>
<organism evidence="3 4">
    <name type="scientific">Glonium stellatum</name>
    <dbReference type="NCBI Taxonomy" id="574774"/>
    <lineage>
        <taxon>Eukaryota</taxon>
        <taxon>Fungi</taxon>
        <taxon>Dikarya</taxon>
        <taxon>Ascomycota</taxon>
        <taxon>Pezizomycotina</taxon>
        <taxon>Dothideomycetes</taxon>
        <taxon>Pleosporomycetidae</taxon>
        <taxon>Gloniales</taxon>
        <taxon>Gloniaceae</taxon>
        <taxon>Glonium</taxon>
    </lineage>
</organism>
<gene>
    <name evidence="3" type="ORF">AOQ84DRAFT_135591</name>
</gene>